<sequence>MTLVMQESEVLILNIRRIGIIILILTIIVFLYYRYFLTSTIIIATLEEKIETNNTQFIKVRSADNTLIKVKVPEIVWPFLEEGSEYSINYKRNELRYPFVTYITPIDKK</sequence>
<reference evidence="2 3" key="1">
    <citation type="submission" date="2018-08" db="EMBL/GenBank/DDBJ databases">
        <title>Paenibacillus sp. M4BSY-1, whole genome shotgun sequence.</title>
        <authorList>
            <person name="Tuo L."/>
        </authorList>
    </citation>
    <scope>NUCLEOTIDE SEQUENCE [LARGE SCALE GENOMIC DNA]</scope>
    <source>
        <strain evidence="2 3">M4BSY-1</strain>
    </source>
</reference>
<keyword evidence="1" id="KW-0472">Membrane</keyword>
<feature type="transmembrane region" description="Helical" evidence="1">
    <location>
        <begin position="15"/>
        <end position="33"/>
    </location>
</feature>
<gene>
    <name evidence="2" type="ORF">DX130_07095</name>
</gene>
<dbReference type="EMBL" id="QUBQ01000001">
    <property type="protein sequence ID" value="REK76792.1"/>
    <property type="molecule type" value="Genomic_DNA"/>
</dbReference>
<evidence type="ECO:0000313" key="3">
    <source>
        <dbReference type="Proteomes" id="UP000261905"/>
    </source>
</evidence>
<keyword evidence="3" id="KW-1185">Reference proteome</keyword>
<evidence type="ECO:0000256" key="1">
    <source>
        <dbReference type="SAM" id="Phobius"/>
    </source>
</evidence>
<accession>A0A371PKR9</accession>
<proteinExistence type="predicted"/>
<comment type="caution">
    <text evidence="2">The sequence shown here is derived from an EMBL/GenBank/DDBJ whole genome shotgun (WGS) entry which is preliminary data.</text>
</comment>
<protein>
    <submittedName>
        <fullName evidence="2">Uncharacterized protein</fullName>
    </submittedName>
</protein>
<keyword evidence="1" id="KW-0812">Transmembrane</keyword>
<name>A0A371PKR9_9BACL</name>
<evidence type="ECO:0000313" key="2">
    <source>
        <dbReference type="EMBL" id="REK76792.1"/>
    </source>
</evidence>
<organism evidence="2 3">
    <name type="scientific">Paenibacillus paeoniae</name>
    <dbReference type="NCBI Taxonomy" id="2292705"/>
    <lineage>
        <taxon>Bacteria</taxon>
        <taxon>Bacillati</taxon>
        <taxon>Bacillota</taxon>
        <taxon>Bacilli</taxon>
        <taxon>Bacillales</taxon>
        <taxon>Paenibacillaceae</taxon>
        <taxon>Paenibacillus</taxon>
    </lineage>
</organism>
<dbReference type="AlphaFoldDB" id="A0A371PKR9"/>
<dbReference type="Proteomes" id="UP000261905">
    <property type="component" value="Unassembled WGS sequence"/>
</dbReference>
<keyword evidence="1" id="KW-1133">Transmembrane helix</keyword>